<dbReference type="RefSeq" id="WP_238222746.1">
    <property type="nucleotide sequence ID" value="NZ_BAAADH010000001.1"/>
</dbReference>
<organism evidence="1 2">
    <name type="scientific">Methylorubrum aminovorans</name>
    <dbReference type="NCBI Taxonomy" id="269069"/>
    <lineage>
        <taxon>Bacteria</taxon>
        <taxon>Pseudomonadati</taxon>
        <taxon>Pseudomonadota</taxon>
        <taxon>Alphaproteobacteria</taxon>
        <taxon>Hyphomicrobiales</taxon>
        <taxon>Methylobacteriaceae</taxon>
        <taxon>Methylorubrum</taxon>
    </lineage>
</organism>
<dbReference type="Proteomes" id="UP001055039">
    <property type="component" value="Unassembled WGS sequence"/>
</dbReference>
<sequence length="86" mass="9176">MLSSGLVSGLASIASQFDDCPHARGAVAFGRMVRESGGFISRKPFDPVLEAIAYQAEVADRFSFGSAINRHAQLAVSAGYRSADRR</sequence>
<protein>
    <submittedName>
        <fullName evidence="1">Uncharacterized protein</fullName>
    </submittedName>
</protein>
<evidence type="ECO:0000313" key="2">
    <source>
        <dbReference type="Proteomes" id="UP001055039"/>
    </source>
</evidence>
<reference evidence="1" key="1">
    <citation type="journal article" date="2021" name="Front. Microbiol.">
        <title>Comprehensive Comparative Genomics and Phenotyping of Methylobacterium Species.</title>
        <authorList>
            <person name="Alessa O."/>
            <person name="Ogura Y."/>
            <person name="Fujitani Y."/>
            <person name="Takami H."/>
            <person name="Hayashi T."/>
            <person name="Sahin N."/>
            <person name="Tani A."/>
        </authorList>
    </citation>
    <scope>NUCLEOTIDE SEQUENCE</scope>
    <source>
        <strain evidence="1">NBRC 15686</strain>
    </source>
</reference>
<reference evidence="1" key="2">
    <citation type="submission" date="2021-08" db="EMBL/GenBank/DDBJ databases">
        <authorList>
            <person name="Tani A."/>
            <person name="Ola A."/>
            <person name="Ogura Y."/>
            <person name="Katsura K."/>
            <person name="Hayashi T."/>
        </authorList>
    </citation>
    <scope>NUCLEOTIDE SEQUENCE</scope>
    <source>
        <strain evidence="1">NBRC 15686</strain>
    </source>
</reference>
<gene>
    <name evidence="1" type="ORF">LNAOJCKE_0939</name>
</gene>
<comment type="caution">
    <text evidence="1">The sequence shown here is derived from an EMBL/GenBank/DDBJ whole genome shotgun (WGS) entry which is preliminary data.</text>
</comment>
<evidence type="ECO:0000313" key="1">
    <source>
        <dbReference type="EMBL" id="GJE63741.1"/>
    </source>
</evidence>
<keyword evidence="2" id="KW-1185">Reference proteome</keyword>
<accession>A0ABQ4UAD2</accession>
<name>A0ABQ4UAD2_9HYPH</name>
<dbReference type="EMBL" id="BPRC01000001">
    <property type="protein sequence ID" value="GJE63741.1"/>
    <property type="molecule type" value="Genomic_DNA"/>
</dbReference>
<proteinExistence type="predicted"/>